<reference evidence="1 2" key="1">
    <citation type="submission" date="2015-01" db="EMBL/GenBank/DDBJ databases">
        <title>Evolution of Trichinella species and genotypes.</title>
        <authorList>
            <person name="Korhonen P.K."/>
            <person name="Edoardo P."/>
            <person name="Giuseppe L.R."/>
            <person name="Gasser R.B."/>
        </authorList>
    </citation>
    <scope>NUCLEOTIDE SEQUENCE [LARGE SCALE GENOMIC DNA]</scope>
    <source>
        <strain evidence="1">ISS141</strain>
    </source>
</reference>
<evidence type="ECO:0000313" key="2">
    <source>
        <dbReference type="Proteomes" id="UP000054815"/>
    </source>
</evidence>
<accession>A0A0V0YLD9</accession>
<protein>
    <submittedName>
        <fullName evidence="1">Uncharacterized protein</fullName>
    </submittedName>
</protein>
<organism evidence="1 2">
    <name type="scientific">Trichinella pseudospiralis</name>
    <name type="common">Parasitic roundworm</name>
    <dbReference type="NCBI Taxonomy" id="6337"/>
    <lineage>
        <taxon>Eukaryota</taxon>
        <taxon>Metazoa</taxon>
        <taxon>Ecdysozoa</taxon>
        <taxon>Nematoda</taxon>
        <taxon>Enoplea</taxon>
        <taxon>Dorylaimia</taxon>
        <taxon>Trichinellida</taxon>
        <taxon>Trichinellidae</taxon>
        <taxon>Trichinella</taxon>
    </lineage>
</organism>
<comment type="caution">
    <text evidence="1">The sequence shown here is derived from an EMBL/GenBank/DDBJ whole genome shotgun (WGS) entry which is preliminary data.</text>
</comment>
<name>A0A0V0YLD9_TRIPS</name>
<proteinExistence type="predicted"/>
<dbReference type="Proteomes" id="UP000054815">
    <property type="component" value="Unassembled WGS sequence"/>
</dbReference>
<dbReference type="EMBL" id="JYDU01000004">
    <property type="protein sequence ID" value="KRY01191.1"/>
    <property type="molecule type" value="Genomic_DNA"/>
</dbReference>
<sequence>MLVKLALRNRKLVRRAVNMIKSTDTPSFIHSICNLAAVFSRLLDSSRFTHYPCMLDSIRTTRRGRIVPLDSGALLSTLTC</sequence>
<evidence type="ECO:0000313" key="1">
    <source>
        <dbReference type="EMBL" id="KRY01191.1"/>
    </source>
</evidence>
<dbReference type="AlphaFoldDB" id="A0A0V0YLD9"/>
<gene>
    <name evidence="1" type="ORF">T4E_5299</name>
</gene>